<proteinExistence type="predicted"/>
<accession>A0AAW1D476</accession>
<dbReference type="Proteomes" id="UP001461498">
    <property type="component" value="Unassembled WGS sequence"/>
</dbReference>
<dbReference type="EMBL" id="JAPXFL010000006">
    <property type="protein sequence ID" value="KAK9505025.1"/>
    <property type="molecule type" value="Genomic_DNA"/>
</dbReference>
<organism evidence="1 2">
    <name type="scientific">Rhynocoris fuscipes</name>
    <dbReference type="NCBI Taxonomy" id="488301"/>
    <lineage>
        <taxon>Eukaryota</taxon>
        <taxon>Metazoa</taxon>
        <taxon>Ecdysozoa</taxon>
        <taxon>Arthropoda</taxon>
        <taxon>Hexapoda</taxon>
        <taxon>Insecta</taxon>
        <taxon>Pterygota</taxon>
        <taxon>Neoptera</taxon>
        <taxon>Paraneoptera</taxon>
        <taxon>Hemiptera</taxon>
        <taxon>Heteroptera</taxon>
        <taxon>Panheteroptera</taxon>
        <taxon>Cimicomorpha</taxon>
        <taxon>Reduviidae</taxon>
        <taxon>Harpactorinae</taxon>
        <taxon>Harpactorini</taxon>
        <taxon>Rhynocoris</taxon>
    </lineage>
</organism>
<sequence>MISLYTYLNIKFLPGHHMLYHNIMSSHHMLNKEKKLLFQLIKNMSNSNSL</sequence>
<dbReference type="AlphaFoldDB" id="A0AAW1D476"/>
<comment type="caution">
    <text evidence="1">The sequence shown here is derived from an EMBL/GenBank/DDBJ whole genome shotgun (WGS) entry which is preliminary data.</text>
</comment>
<evidence type="ECO:0000313" key="1">
    <source>
        <dbReference type="EMBL" id="KAK9505025.1"/>
    </source>
</evidence>
<gene>
    <name evidence="1" type="ORF">O3M35_009176</name>
</gene>
<name>A0AAW1D476_9HEMI</name>
<keyword evidence="2" id="KW-1185">Reference proteome</keyword>
<reference evidence="1 2" key="1">
    <citation type="submission" date="2022-12" db="EMBL/GenBank/DDBJ databases">
        <title>Chromosome-level genome assembly of true bugs.</title>
        <authorList>
            <person name="Ma L."/>
            <person name="Li H."/>
        </authorList>
    </citation>
    <scope>NUCLEOTIDE SEQUENCE [LARGE SCALE GENOMIC DNA]</scope>
    <source>
        <strain evidence="1">Lab_2022b</strain>
    </source>
</reference>
<evidence type="ECO:0000313" key="2">
    <source>
        <dbReference type="Proteomes" id="UP001461498"/>
    </source>
</evidence>
<protein>
    <submittedName>
        <fullName evidence="1">Uncharacterized protein</fullName>
    </submittedName>
</protein>